<proteinExistence type="predicted"/>
<dbReference type="EMBL" id="JAKNCJ010000001">
    <property type="protein sequence ID" value="MCL6422391.1"/>
    <property type="molecule type" value="Genomic_DNA"/>
</dbReference>
<feature type="transmembrane region" description="Helical" evidence="6">
    <location>
        <begin position="21"/>
        <end position="46"/>
    </location>
</feature>
<evidence type="ECO:0000256" key="3">
    <source>
        <dbReference type="ARBA" id="ARBA00022692"/>
    </source>
</evidence>
<keyword evidence="9" id="KW-1185">Reference proteome</keyword>
<comment type="subcellular location">
    <subcellularLocation>
        <location evidence="1">Cell membrane</location>
        <topology evidence="1">Multi-pass membrane protein</topology>
    </subcellularLocation>
</comment>
<feature type="transmembrane region" description="Helical" evidence="6">
    <location>
        <begin position="119"/>
        <end position="145"/>
    </location>
</feature>
<evidence type="ECO:0000313" key="8">
    <source>
        <dbReference type="EMBL" id="MCL6422391.1"/>
    </source>
</evidence>
<sequence length="234" mass="23464">MTVLLSSAPLLLRRRGALADLLPVIAFAAASGILMTVLGGVGAFLARARGASDAAGAAGAGQSEEASILLFFLVCACIAATLLVPSALGLGGAAARLSLARRERDLAAMRLVGGTTAQVGLVAVADVVVQAVAGAMVGLGLHLAATPLMTTLDFGIDPSTARELLLPWWGYPLVLLGIVALAAGSAAVSLLGVAVTPLGVARQSRSVRMSIARVALWGALMLGFFIAARSTGQL</sequence>
<feature type="transmembrane region" description="Helical" evidence="6">
    <location>
        <begin position="66"/>
        <end position="99"/>
    </location>
</feature>
<evidence type="ECO:0000256" key="4">
    <source>
        <dbReference type="ARBA" id="ARBA00022989"/>
    </source>
</evidence>
<protein>
    <recommendedName>
        <fullName evidence="7">ABC3 transporter permease C-terminal domain-containing protein</fullName>
    </recommendedName>
</protein>
<organism evidence="8 9">
    <name type="scientific">Brachybacterium equifaecis</name>
    <dbReference type="NCBI Taxonomy" id="2910770"/>
    <lineage>
        <taxon>Bacteria</taxon>
        <taxon>Bacillati</taxon>
        <taxon>Actinomycetota</taxon>
        <taxon>Actinomycetes</taxon>
        <taxon>Micrococcales</taxon>
        <taxon>Dermabacteraceae</taxon>
        <taxon>Brachybacterium</taxon>
    </lineage>
</organism>
<feature type="domain" description="ABC3 transporter permease C-terminal" evidence="7">
    <location>
        <begin position="79"/>
        <end position="193"/>
    </location>
</feature>
<comment type="caution">
    <text evidence="8">The sequence shown here is derived from an EMBL/GenBank/DDBJ whole genome shotgun (WGS) entry which is preliminary data.</text>
</comment>
<feature type="transmembrane region" description="Helical" evidence="6">
    <location>
        <begin position="173"/>
        <end position="198"/>
    </location>
</feature>
<evidence type="ECO:0000256" key="2">
    <source>
        <dbReference type="ARBA" id="ARBA00022475"/>
    </source>
</evidence>
<evidence type="ECO:0000313" key="9">
    <source>
        <dbReference type="Proteomes" id="UP001203761"/>
    </source>
</evidence>
<dbReference type="Pfam" id="PF02687">
    <property type="entry name" value="FtsX"/>
    <property type="match status" value="1"/>
</dbReference>
<dbReference type="InterPro" id="IPR003838">
    <property type="entry name" value="ABC3_permease_C"/>
</dbReference>
<evidence type="ECO:0000256" key="5">
    <source>
        <dbReference type="ARBA" id="ARBA00023136"/>
    </source>
</evidence>
<keyword evidence="5 6" id="KW-0472">Membrane</keyword>
<dbReference type="Proteomes" id="UP001203761">
    <property type="component" value="Unassembled WGS sequence"/>
</dbReference>
<feature type="transmembrane region" description="Helical" evidence="6">
    <location>
        <begin position="210"/>
        <end position="228"/>
    </location>
</feature>
<gene>
    <name evidence="8" type="ORF">Bequi_03160</name>
</gene>
<keyword evidence="2" id="KW-1003">Cell membrane</keyword>
<reference evidence="8" key="1">
    <citation type="submission" date="2022-02" db="EMBL/GenBank/DDBJ databases">
        <authorList>
            <person name="Lee M."/>
            <person name="Kim S.-J."/>
            <person name="Jung M.-Y."/>
        </authorList>
    </citation>
    <scope>NUCLEOTIDE SEQUENCE</scope>
    <source>
        <strain evidence="8">JHP9</strain>
    </source>
</reference>
<accession>A0ABT0QXK6</accession>
<dbReference type="RefSeq" id="WP_249736493.1">
    <property type="nucleotide sequence ID" value="NZ_JAKNCJ010000001.1"/>
</dbReference>
<name>A0ABT0QXK6_9MICO</name>
<keyword evidence="4 6" id="KW-1133">Transmembrane helix</keyword>
<evidence type="ECO:0000256" key="6">
    <source>
        <dbReference type="SAM" id="Phobius"/>
    </source>
</evidence>
<keyword evidence="3 6" id="KW-0812">Transmembrane</keyword>
<evidence type="ECO:0000259" key="7">
    <source>
        <dbReference type="Pfam" id="PF02687"/>
    </source>
</evidence>
<evidence type="ECO:0000256" key="1">
    <source>
        <dbReference type="ARBA" id="ARBA00004651"/>
    </source>
</evidence>